<evidence type="ECO:0000256" key="1">
    <source>
        <dbReference type="ARBA" id="ARBA00023125"/>
    </source>
</evidence>
<dbReference type="PROSITE" id="PS51253">
    <property type="entry name" value="HTH_CENPB"/>
    <property type="match status" value="1"/>
</dbReference>
<dbReference type="AlphaFoldDB" id="A0A3E2GXH1"/>
<protein>
    <recommendedName>
        <fullName evidence="3">HTH CENPB-type domain-containing protein</fullName>
    </recommendedName>
</protein>
<evidence type="ECO:0000256" key="2">
    <source>
        <dbReference type="SAM" id="Coils"/>
    </source>
</evidence>
<dbReference type="InterPro" id="IPR036397">
    <property type="entry name" value="RNaseH_sf"/>
</dbReference>
<organism evidence="4 5">
    <name type="scientific">Scytalidium lignicola</name>
    <name type="common">Hyphomycete</name>
    <dbReference type="NCBI Taxonomy" id="5539"/>
    <lineage>
        <taxon>Eukaryota</taxon>
        <taxon>Fungi</taxon>
        <taxon>Dikarya</taxon>
        <taxon>Ascomycota</taxon>
        <taxon>Pezizomycotina</taxon>
        <taxon>Leotiomycetes</taxon>
        <taxon>Leotiomycetes incertae sedis</taxon>
        <taxon>Scytalidium</taxon>
    </lineage>
</organism>
<feature type="coiled-coil region" evidence="2">
    <location>
        <begin position="379"/>
        <end position="406"/>
    </location>
</feature>
<dbReference type="Proteomes" id="UP000258309">
    <property type="component" value="Unassembled WGS sequence"/>
</dbReference>
<dbReference type="EMBL" id="NCSJ02000332">
    <property type="protein sequence ID" value="RFU25453.1"/>
    <property type="molecule type" value="Genomic_DNA"/>
</dbReference>
<proteinExistence type="predicted"/>
<evidence type="ECO:0000313" key="5">
    <source>
        <dbReference type="Proteomes" id="UP000258309"/>
    </source>
</evidence>
<dbReference type="GO" id="GO:0003677">
    <property type="term" value="F:DNA binding"/>
    <property type="evidence" value="ECO:0007669"/>
    <property type="project" value="UniProtKB-KW"/>
</dbReference>
<dbReference type="PANTHER" id="PTHR19303">
    <property type="entry name" value="TRANSPOSON"/>
    <property type="match status" value="1"/>
</dbReference>
<keyword evidence="5" id="KW-1185">Reference proteome</keyword>
<name>A0A3E2GXH1_SCYLI</name>
<accession>A0A3E2GXH1</accession>
<dbReference type="InterPro" id="IPR004875">
    <property type="entry name" value="DDE_SF_endonuclease_dom"/>
</dbReference>
<dbReference type="Pfam" id="PF03184">
    <property type="entry name" value="DDE_1"/>
    <property type="match status" value="1"/>
</dbReference>
<feature type="non-terminal residue" evidence="4">
    <location>
        <position position="473"/>
    </location>
</feature>
<dbReference type="Gene3D" id="3.30.420.10">
    <property type="entry name" value="Ribonuclease H-like superfamily/Ribonuclease H"/>
    <property type="match status" value="1"/>
</dbReference>
<feature type="non-terminal residue" evidence="4">
    <location>
        <position position="1"/>
    </location>
</feature>
<dbReference type="Pfam" id="PF03221">
    <property type="entry name" value="HTH_Tnp_Tc5"/>
    <property type="match status" value="1"/>
</dbReference>
<gene>
    <name evidence="4" type="ORF">B7463_g10893</name>
</gene>
<evidence type="ECO:0000259" key="3">
    <source>
        <dbReference type="PROSITE" id="PS51253"/>
    </source>
</evidence>
<reference evidence="4 5" key="1">
    <citation type="submission" date="2018-05" db="EMBL/GenBank/DDBJ databases">
        <title>Draft genome sequence of Scytalidium lignicola DSM 105466, a ubiquitous saprotrophic fungus.</title>
        <authorList>
            <person name="Buettner E."/>
            <person name="Gebauer A.M."/>
            <person name="Hofrichter M."/>
            <person name="Liers C."/>
            <person name="Kellner H."/>
        </authorList>
    </citation>
    <scope>NUCLEOTIDE SEQUENCE [LARGE SCALE GENOMIC DNA]</scope>
    <source>
        <strain evidence="4 5">DSM 105466</strain>
    </source>
</reference>
<keyword evidence="2" id="KW-0175">Coiled coil</keyword>
<dbReference type="OMA" id="CSHATIM"/>
<dbReference type="OrthoDB" id="5420958at2759"/>
<comment type="caution">
    <text evidence="4">The sequence shown here is derived from an EMBL/GenBank/DDBJ whole genome shotgun (WGS) entry which is preliminary data.</text>
</comment>
<feature type="domain" description="HTH CENPB-type" evidence="3">
    <location>
        <begin position="1"/>
        <end position="46"/>
    </location>
</feature>
<evidence type="ECO:0000313" key="4">
    <source>
        <dbReference type="EMBL" id="RFU25453.1"/>
    </source>
</evidence>
<dbReference type="GO" id="GO:0005634">
    <property type="term" value="C:nucleus"/>
    <property type="evidence" value="ECO:0007669"/>
    <property type="project" value="TreeGrafter"/>
</dbReference>
<keyword evidence="1" id="KW-0238">DNA-binding</keyword>
<dbReference type="PANTHER" id="PTHR19303:SF62">
    <property type="entry name" value="HTH CENPB-TYPE DOMAIN-CONTAINING PROTEIN-RELATED"/>
    <property type="match status" value="1"/>
</dbReference>
<sequence length="473" mass="53196">MPPRPSGVQSMANTLISERGEPTPPSPVGKNWVQRFLSRHAELTTKYIRKYNYQRAKCEDPKLIQQWFTQFLEIKAQYGILDEDIYNFDETGFAMGTIATTKVVTASDCFGKPPLLQPGNREWVTVVESINACGWALPPLIIFKGKHHQLALSSLLPDGWRDERSDNGWTNNRIGLEWLEKTFEPTTRDKTKGQYRMLVLDGHGSHVAPEFDLFCSQHKIVPICMPPHSSHILQPLDVTCFSVLKRMYGTQIEAKVRGKIQHIDKEDFLEIYPIVRQQTFKPTTIQNGFAATGLVPYDPERVLAKLQVQVDKTPTPPGSTHSSNSGVRWIPETPHNPIQLQLQSQTIHRLLKEQNSPPTPTKTALNQLVKGCELAMHNAVFLAKEIEELKAINASMQRKLRRSRKQLIYTGSLTRQEAQELAQSNATAQNVVQVTNSSISADPLQAPPRRPPTCSGCNISGHKITHCPQLASH</sequence>
<dbReference type="InterPro" id="IPR006600">
    <property type="entry name" value="HTH_CenpB_DNA-bd_dom"/>
</dbReference>
<dbReference type="InterPro" id="IPR050863">
    <property type="entry name" value="CenT-Element_Derived"/>
</dbReference>
<dbReference type="STRING" id="5539.A0A3E2GXH1"/>